<organism evidence="2 3">
    <name type="scientific">Hibiscus sabdariffa</name>
    <name type="common">roselle</name>
    <dbReference type="NCBI Taxonomy" id="183260"/>
    <lineage>
        <taxon>Eukaryota</taxon>
        <taxon>Viridiplantae</taxon>
        <taxon>Streptophyta</taxon>
        <taxon>Embryophyta</taxon>
        <taxon>Tracheophyta</taxon>
        <taxon>Spermatophyta</taxon>
        <taxon>Magnoliopsida</taxon>
        <taxon>eudicotyledons</taxon>
        <taxon>Gunneridae</taxon>
        <taxon>Pentapetalae</taxon>
        <taxon>rosids</taxon>
        <taxon>malvids</taxon>
        <taxon>Malvales</taxon>
        <taxon>Malvaceae</taxon>
        <taxon>Malvoideae</taxon>
        <taxon>Hibiscus</taxon>
    </lineage>
</organism>
<evidence type="ECO:0000313" key="2">
    <source>
        <dbReference type="EMBL" id="KAK8480050.1"/>
    </source>
</evidence>
<evidence type="ECO:0000256" key="1">
    <source>
        <dbReference type="SAM" id="MobiDB-lite"/>
    </source>
</evidence>
<dbReference type="EMBL" id="JBBPBM010002151">
    <property type="protein sequence ID" value="KAK8480050.1"/>
    <property type="molecule type" value="Genomic_DNA"/>
</dbReference>
<feature type="region of interest" description="Disordered" evidence="1">
    <location>
        <begin position="1"/>
        <end position="21"/>
    </location>
</feature>
<comment type="caution">
    <text evidence="2">The sequence shown here is derived from an EMBL/GenBank/DDBJ whole genome shotgun (WGS) entry which is preliminary data.</text>
</comment>
<protein>
    <submittedName>
        <fullName evidence="2">Uncharacterized protein</fullName>
    </submittedName>
</protein>
<dbReference type="Proteomes" id="UP001472677">
    <property type="component" value="Unassembled WGS sequence"/>
</dbReference>
<accession>A0ABR1ZHU0</accession>
<evidence type="ECO:0000313" key="3">
    <source>
        <dbReference type="Proteomes" id="UP001472677"/>
    </source>
</evidence>
<sequence length="123" mass="13993">MFWRRHQGVSPVAEEKPDQLGQLEQVQRDIPTLELEKEQRRKRVQGVVDDSKLMILESCAVGWCKQPISLTCLAGEMQNAGLRGMELMWITVKMVLLCFSSAEARGAMLEKCDLLQWFSSVVP</sequence>
<gene>
    <name evidence="2" type="ORF">V6N12_017201</name>
</gene>
<proteinExistence type="predicted"/>
<reference evidence="2 3" key="1">
    <citation type="journal article" date="2024" name="G3 (Bethesda)">
        <title>Genome assembly of Hibiscus sabdariffa L. provides insights into metabolisms of medicinal natural products.</title>
        <authorList>
            <person name="Kim T."/>
        </authorList>
    </citation>
    <scope>NUCLEOTIDE SEQUENCE [LARGE SCALE GENOMIC DNA]</scope>
    <source>
        <strain evidence="2">TK-2024</strain>
        <tissue evidence="2">Old leaves</tissue>
    </source>
</reference>
<keyword evidence="3" id="KW-1185">Reference proteome</keyword>
<name>A0ABR1ZHU0_9ROSI</name>